<evidence type="ECO:0000313" key="2">
    <source>
        <dbReference type="EMBL" id="ACA84922.1"/>
    </source>
</evidence>
<dbReference type="KEGG" id="swd:Swoo_0626"/>
<organism evidence="2 3">
    <name type="scientific">Shewanella woodyi (strain ATCC 51908 / MS32)</name>
    <dbReference type="NCBI Taxonomy" id="392500"/>
    <lineage>
        <taxon>Bacteria</taxon>
        <taxon>Pseudomonadati</taxon>
        <taxon>Pseudomonadota</taxon>
        <taxon>Gammaproteobacteria</taxon>
        <taxon>Alteromonadales</taxon>
        <taxon>Shewanellaceae</taxon>
        <taxon>Shewanella</taxon>
    </lineage>
</organism>
<sequence length="207" mass="22890">MKVILITDIFGVTEHLLQIQQGIAGAGWVCEVLDPYCGVDRQFTSEPVAYESFMAECGHKQYCDSVISKLDTADCPCVVIGFSAGASAAWKALDRLSPDSVSQLIGFYPSQIRHHLAVNPSVPVSLVFPAFEAHFDLDAVMASLAKKSLLMLSQTQYEHGFINFYSSAYYKLASSQYIDLLCNPKLLKDPNSMQLELARLSNKILDR</sequence>
<dbReference type="GO" id="GO:0016787">
    <property type="term" value="F:hydrolase activity"/>
    <property type="evidence" value="ECO:0007669"/>
    <property type="project" value="InterPro"/>
</dbReference>
<dbReference type="RefSeq" id="WP_012323269.1">
    <property type="nucleotide sequence ID" value="NC_010506.1"/>
</dbReference>
<dbReference type="InterPro" id="IPR002925">
    <property type="entry name" value="Dienelactn_hydro"/>
</dbReference>
<dbReference type="InterPro" id="IPR029058">
    <property type="entry name" value="AB_hydrolase_fold"/>
</dbReference>
<reference evidence="2 3" key="1">
    <citation type="submission" date="2008-02" db="EMBL/GenBank/DDBJ databases">
        <title>Complete sequence of Shewanella woodyi ATCC 51908.</title>
        <authorList>
            <consortium name="US DOE Joint Genome Institute"/>
            <person name="Copeland A."/>
            <person name="Lucas S."/>
            <person name="Lapidus A."/>
            <person name="Glavina del Rio T."/>
            <person name="Dalin E."/>
            <person name="Tice H."/>
            <person name="Bruce D."/>
            <person name="Goodwin L."/>
            <person name="Pitluck S."/>
            <person name="Sims D."/>
            <person name="Brettin T."/>
            <person name="Detter J.C."/>
            <person name="Han C."/>
            <person name="Kuske C.R."/>
            <person name="Schmutz J."/>
            <person name="Larimer F."/>
            <person name="Land M."/>
            <person name="Hauser L."/>
            <person name="Kyrpides N."/>
            <person name="Lykidis A."/>
            <person name="Zhao J.-S."/>
            <person name="Richardson P."/>
        </authorList>
    </citation>
    <scope>NUCLEOTIDE SEQUENCE [LARGE SCALE GENOMIC DNA]</scope>
    <source>
        <strain evidence="3">ATCC 51908 / MS32</strain>
    </source>
</reference>
<keyword evidence="3" id="KW-1185">Reference proteome</keyword>
<dbReference type="AlphaFoldDB" id="B1KDC1"/>
<dbReference type="InterPro" id="IPR051049">
    <property type="entry name" value="Dienelactone_hydrolase-like"/>
</dbReference>
<dbReference type="SUPFAM" id="SSF53474">
    <property type="entry name" value="alpha/beta-Hydrolases"/>
    <property type="match status" value="1"/>
</dbReference>
<dbReference type="Gene3D" id="3.40.50.1820">
    <property type="entry name" value="alpha/beta hydrolase"/>
    <property type="match status" value="1"/>
</dbReference>
<accession>B1KDC1</accession>
<evidence type="ECO:0000259" key="1">
    <source>
        <dbReference type="Pfam" id="PF01738"/>
    </source>
</evidence>
<dbReference type="PANTHER" id="PTHR46623">
    <property type="entry name" value="CARBOXYMETHYLENEBUTENOLIDASE-RELATED"/>
    <property type="match status" value="1"/>
</dbReference>
<feature type="domain" description="Dienelactone hydrolase" evidence="1">
    <location>
        <begin position="3"/>
        <end position="139"/>
    </location>
</feature>
<proteinExistence type="predicted"/>
<dbReference type="PANTHER" id="PTHR46623:SF6">
    <property type="entry name" value="ALPHA_BETA-HYDROLASES SUPERFAMILY PROTEIN"/>
    <property type="match status" value="1"/>
</dbReference>
<evidence type="ECO:0000313" key="3">
    <source>
        <dbReference type="Proteomes" id="UP000002168"/>
    </source>
</evidence>
<protein>
    <recommendedName>
        <fullName evidence="1">Dienelactone hydrolase domain-containing protein</fullName>
    </recommendedName>
</protein>
<dbReference type="Proteomes" id="UP000002168">
    <property type="component" value="Chromosome"/>
</dbReference>
<gene>
    <name evidence="2" type="ordered locus">Swoo_0626</name>
</gene>
<dbReference type="eggNOG" id="COG0412">
    <property type="taxonomic scope" value="Bacteria"/>
</dbReference>
<dbReference type="STRING" id="392500.Swoo_0626"/>
<dbReference type="Pfam" id="PF01738">
    <property type="entry name" value="DLH"/>
    <property type="match status" value="1"/>
</dbReference>
<dbReference type="HOGENOM" id="CLU_054590_9_1_6"/>
<name>B1KDC1_SHEWM</name>
<dbReference type="EMBL" id="CP000961">
    <property type="protein sequence ID" value="ACA84922.1"/>
    <property type="molecule type" value="Genomic_DNA"/>
</dbReference>